<evidence type="ECO:0000256" key="1">
    <source>
        <dbReference type="SAM" id="MobiDB-lite"/>
    </source>
</evidence>
<evidence type="ECO:0000313" key="4">
    <source>
        <dbReference type="Proteomes" id="UP000593560"/>
    </source>
</evidence>
<feature type="region of interest" description="Disordered" evidence="1">
    <location>
        <begin position="254"/>
        <end position="275"/>
    </location>
</feature>
<gene>
    <name evidence="3" type="ORF">Gohar_006192</name>
</gene>
<dbReference type="GO" id="GO:0030134">
    <property type="term" value="C:COPII-coated ER to Golgi transport vesicle"/>
    <property type="evidence" value="ECO:0007669"/>
    <property type="project" value="TreeGrafter"/>
</dbReference>
<reference evidence="3 4" key="1">
    <citation type="journal article" date="2019" name="Genome Biol. Evol.">
        <title>Insights into the evolution of the New World diploid cottons (Gossypium, subgenus Houzingenia) based on genome sequencing.</title>
        <authorList>
            <person name="Grover C.E."/>
            <person name="Arick M.A. 2nd"/>
            <person name="Thrash A."/>
            <person name="Conover J.L."/>
            <person name="Sanders W.S."/>
            <person name="Peterson D.G."/>
            <person name="Frelichowski J.E."/>
            <person name="Scheffler J.A."/>
            <person name="Scheffler B.E."/>
            <person name="Wendel J.F."/>
        </authorList>
    </citation>
    <scope>NUCLEOTIDE SEQUENCE [LARGE SCALE GENOMIC DNA]</scope>
    <source>
        <strain evidence="3">0</strain>
        <tissue evidence="3">Leaf</tissue>
    </source>
</reference>
<organism evidence="3 4">
    <name type="scientific">Gossypium harknessii</name>
    <dbReference type="NCBI Taxonomy" id="34285"/>
    <lineage>
        <taxon>Eukaryota</taxon>
        <taxon>Viridiplantae</taxon>
        <taxon>Streptophyta</taxon>
        <taxon>Embryophyta</taxon>
        <taxon>Tracheophyta</taxon>
        <taxon>Spermatophyta</taxon>
        <taxon>Magnoliopsida</taxon>
        <taxon>eudicotyledons</taxon>
        <taxon>Gunneridae</taxon>
        <taxon>Pentapetalae</taxon>
        <taxon>rosids</taxon>
        <taxon>malvids</taxon>
        <taxon>Malvales</taxon>
        <taxon>Malvaceae</taxon>
        <taxon>Malvoideae</taxon>
        <taxon>Gossypium</taxon>
    </lineage>
</organism>
<protein>
    <recommendedName>
        <fullName evidence="2">Endoplasmic reticulum vesicle transporter C-terminal domain-containing protein</fullName>
    </recommendedName>
</protein>
<dbReference type="InterPro" id="IPR012936">
    <property type="entry name" value="Erv_C"/>
</dbReference>
<dbReference type="PANTHER" id="PTHR10984:SF37">
    <property type="entry name" value="PROTEIN DISULFIDE-ISOMERASE 5-3"/>
    <property type="match status" value="1"/>
</dbReference>
<dbReference type="OrthoDB" id="72053at2759"/>
<proteinExistence type="predicted"/>
<dbReference type="EMBL" id="JABFAD010000004">
    <property type="protein sequence ID" value="MBA0795321.1"/>
    <property type="molecule type" value="Genomic_DNA"/>
</dbReference>
<dbReference type="InterPro" id="IPR045888">
    <property type="entry name" value="Erv"/>
</dbReference>
<comment type="caution">
    <text evidence="3">The sequence shown here is derived from an EMBL/GenBank/DDBJ whole genome shotgun (WGS) entry which is preliminary data.</text>
</comment>
<keyword evidence="4" id="KW-1185">Reference proteome</keyword>
<evidence type="ECO:0000259" key="2">
    <source>
        <dbReference type="Pfam" id="PF07970"/>
    </source>
</evidence>
<dbReference type="AlphaFoldDB" id="A0A7J9GCW1"/>
<feature type="domain" description="Endoplasmic reticulum vesicle transporter C-terminal" evidence="2">
    <location>
        <begin position="66"/>
        <end position="224"/>
    </location>
</feature>
<dbReference type="Pfam" id="PF07970">
    <property type="entry name" value="COPIIcoated_ERV"/>
    <property type="match status" value="1"/>
</dbReference>
<accession>A0A7J9GCW1</accession>
<dbReference type="PANTHER" id="PTHR10984">
    <property type="entry name" value="ENDOPLASMIC RETICULUM-GOLGI INTERMEDIATE COMPARTMENT PROTEIN"/>
    <property type="match status" value="1"/>
</dbReference>
<dbReference type="Proteomes" id="UP000593560">
    <property type="component" value="Unassembled WGS sequence"/>
</dbReference>
<dbReference type="GO" id="GO:0005783">
    <property type="term" value="C:endoplasmic reticulum"/>
    <property type="evidence" value="ECO:0007669"/>
    <property type="project" value="TreeGrafter"/>
</dbReference>
<sequence>MRLNLLYADFPCLTCKYFRDDDGHQEHESYYGDRDTDALVKAMEELVSPTPLANQKLALEKNRPAPLTGGCRIEGYVRVKKVPGNLIISSRSGAHSFDSSHMNMSHVIGHLSFGKIISPQVLSDVKRLIPYLGRSHDKLNGRSFINHRDLDANVTIEHYLQAVKTEVVTVKSSHESSLIEQYEYTAHSSLAQSVNMPVAKFHFELSPMQVSFNNRKPKIIVTLSHQCLRYNWRCFHGCWDFGFNLMQYNKADKKNGDRQKHLTGKQKKRDNFVIM</sequence>
<evidence type="ECO:0000313" key="3">
    <source>
        <dbReference type="EMBL" id="MBA0795321.1"/>
    </source>
</evidence>
<name>A0A7J9GCW1_9ROSI</name>